<dbReference type="InterPro" id="IPR006094">
    <property type="entry name" value="Oxid_FAD_bind_N"/>
</dbReference>
<organism evidence="10 11">
    <name type="scientific">Rhizobium daejeonense</name>
    <dbReference type="NCBI Taxonomy" id="240521"/>
    <lineage>
        <taxon>Bacteria</taxon>
        <taxon>Pseudomonadati</taxon>
        <taxon>Pseudomonadota</taxon>
        <taxon>Alphaproteobacteria</taxon>
        <taxon>Hyphomicrobiales</taxon>
        <taxon>Rhizobiaceae</taxon>
        <taxon>Rhizobium/Agrobacterium group</taxon>
        <taxon>Rhizobium</taxon>
    </lineage>
</organism>
<comment type="similarity">
    <text evidence="2">Belongs to the FAD-binding oxidoreductase/transferase type 4 family.</text>
</comment>
<dbReference type="Pfam" id="PF02913">
    <property type="entry name" value="FAD-oxidase_C"/>
    <property type="match status" value="1"/>
</dbReference>
<proteinExistence type="inferred from homology"/>
<dbReference type="InterPro" id="IPR016169">
    <property type="entry name" value="FAD-bd_PCMH_sub2"/>
</dbReference>
<name>A0A6M1S9J2_9HYPH</name>
<evidence type="ECO:0000313" key="10">
    <source>
        <dbReference type="EMBL" id="NGO64958.1"/>
    </source>
</evidence>
<keyword evidence="4" id="KW-0274">FAD</keyword>
<reference evidence="10 11" key="1">
    <citation type="submission" date="2020-02" db="EMBL/GenBank/DDBJ databases">
        <title>Genome sequence of the type strain CCBAU10050 of Rhizobium daejeonense.</title>
        <authorList>
            <person name="Gao J."/>
            <person name="Sun J."/>
        </authorList>
    </citation>
    <scope>NUCLEOTIDE SEQUENCE [LARGE SCALE GENOMIC DNA]</scope>
    <source>
        <strain evidence="10 11">CCBAU10050</strain>
    </source>
</reference>
<feature type="domain" description="FAD-binding PCMH-type" evidence="9">
    <location>
        <begin position="43"/>
        <end position="220"/>
    </location>
</feature>
<comment type="cofactor">
    <cofactor evidence="1">
        <name>FAD</name>
        <dbReference type="ChEBI" id="CHEBI:57692"/>
    </cofactor>
</comment>
<dbReference type="InterPro" id="IPR004113">
    <property type="entry name" value="FAD-bd_oxidored_4_C"/>
</dbReference>
<dbReference type="Pfam" id="PF01565">
    <property type="entry name" value="FAD_binding_4"/>
    <property type="match status" value="1"/>
</dbReference>
<dbReference type="InterPro" id="IPR016171">
    <property type="entry name" value="Vanillyl_alc_oxidase_C-sub2"/>
</dbReference>
<gene>
    <name evidence="10" type="ORF">G6N76_14910</name>
</gene>
<evidence type="ECO:0000256" key="7">
    <source>
        <dbReference type="ARBA" id="ARBA00038897"/>
    </source>
</evidence>
<evidence type="ECO:0000256" key="6">
    <source>
        <dbReference type="ARBA" id="ARBA00023002"/>
    </source>
</evidence>
<dbReference type="PANTHER" id="PTHR11748:SF111">
    <property type="entry name" value="D-LACTATE DEHYDROGENASE, MITOCHONDRIAL-RELATED"/>
    <property type="match status" value="1"/>
</dbReference>
<evidence type="ECO:0000256" key="1">
    <source>
        <dbReference type="ARBA" id="ARBA00001974"/>
    </source>
</evidence>
<dbReference type="Proteomes" id="UP000477849">
    <property type="component" value="Unassembled WGS sequence"/>
</dbReference>
<dbReference type="FunFam" id="1.10.45.10:FF:000001">
    <property type="entry name" value="D-lactate dehydrogenase mitochondrial"/>
    <property type="match status" value="1"/>
</dbReference>
<dbReference type="PROSITE" id="PS51387">
    <property type="entry name" value="FAD_PCMH"/>
    <property type="match status" value="1"/>
</dbReference>
<dbReference type="RefSeq" id="WP_163902798.1">
    <property type="nucleotide sequence ID" value="NZ_CP048427.1"/>
</dbReference>
<evidence type="ECO:0000313" key="11">
    <source>
        <dbReference type="Proteomes" id="UP000477849"/>
    </source>
</evidence>
<accession>A0A6M1S9J2</accession>
<keyword evidence="5" id="KW-0809">Transit peptide</keyword>
<keyword evidence="11" id="KW-1185">Reference proteome</keyword>
<dbReference type="InterPro" id="IPR036318">
    <property type="entry name" value="FAD-bd_PCMH-like_sf"/>
</dbReference>
<evidence type="ECO:0000256" key="8">
    <source>
        <dbReference type="SAM" id="MobiDB-lite"/>
    </source>
</evidence>
<dbReference type="FunFam" id="3.30.70.2740:FF:000001">
    <property type="entry name" value="D-lactate dehydrogenase mitochondrial"/>
    <property type="match status" value="1"/>
</dbReference>
<dbReference type="InterPro" id="IPR016166">
    <property type="entry name" value="FAD-bd_PCMH"/>
</dbReference>
<dbReference type="Gene3D" id="3.30.70.2740">
    <property type="match status" value="1"/>
</dbReference>
<dbReference type="PANTHER" id="PTHR11748">
    <property type="entry name" value="D-LACTATE DEHYDROGENASE"/>
    <property type="match status" value="1"/>
</dbReference>
<dbReference type="GO" id="GO:0004458">
    <property type="term" value="F:D-lactate dehydrogenase (cytochrome) activity"/>
    <property type="evidence" value="ECO:0007669"/>
    <property type="project" value="UniProtKB-EC"/>
</dbReference>
<dbReference type="Gene3D" id="1.10.45.10">
    <property type="entry name" value="Vanillyl-alcohol Oxidase, Chain A, domain 4"/>
    <property type="match status" value="1"/>
</dbReference>
<keyword evidence="3" id="KW-0285">Flavoprotein</keyword>
<sequence length="461" mass="48889">MNRHVTPQNIGAAIAALEARFPSSVSTGKSARRLHAGDESHHEPSEPDIVVHPKSTAEVVDVVKIAARNRVPVTPFGAGSGLEGGAIPHRGGISLDTSELSEIFEIRPDDMIARVGAGVRRLDLNQALRDTGLFFPVDPGANASIGGMVSTGASGTNAVRFGVMRENVLGLTVVTAEGKVVKTGSLARKSSSGYDLTRLFVGSEGTLGVVTEVTLRLHPIPDAVSAHAGFETLAGAVNAVTDIKRAGLQIGRVELLDAPLVDVINRRGDMRLEHLPTLFFEFHGAPAEIASLSGTIADIVSENGGRSLEWPANAEESRVLWETRRDCLAWAKAEREGAHSWPTDVCVPISRLAEVVLETREDVARSGIPAYIVGHVGDGNFHCVFMLRPEEEAEVARLSDRIVERALAAGGTASGEHGVGLGKRKFQQQEHGAEAIALMRSLKAALDPHGILNPGKVLPDT</sequence>
<evidence type="ECO:0000256" key="5">
    <source>
        <dbReference type="ARBA" id="ARBA00022946"/>
    </source>
</evidence>
<feature type="compositionally biased region" description="Basic and acidic residues" evidence="8">
    <location>
        <begin position="35"/>
        <end position="49"/>
    </location>
</feature>
<evidence type="ECO:0000256" key="3">
    <source>
        <dbReference type="ARBA" id="ARBA00022630"/>
    </source>
</evidence>
<dbReference type="SUPFAM" id="SSF55103">
    <property type="entry name" value="FAD-linked oxidases, C-terminal domain"/>
    <property type="match status" value="1"/>
</dbReference>
<dbReference type="FunFam" id="3.30.465.10:FF:000016">
    <property type="entry name" value="probable D-lactate dehydrogenase, mitochondrial"/>
    <property type="match status" value="1"/>
</dbReference>
<dbReference type="GO" id="GO:0071949">
    <property type="term" value="F:FAD binding"/>
    <property type="evidence" value="ECO:0007669"/>
    <property type="project" value="InterPro"/>
</dbReference>
<evidence type="ECO:0000259" key="9">
    <source>
        <dbReference type="PROSITE" id="PS51387"/>
    </source>
</evidence>
<dbReference type="GO" id="GO:1903457">
    <property type="term" value="P:lactate catabolic process"/>
    <property type="evidence" value="ECO:0007669"/>
    <property type="project" value="TreeGrafter"/>
</dbReference>
<evidence type="ECO:0000256" key="4">
    <source>
        <dbReference type="ARBA" id="ARBA00022827"/>
    </source>
</evidence>
<dbReference type="EMBL" id="JAAKZH010000004">
    <property type="protein sequence ID" value="NGO64958.1"/>
    <property type="molecule type" value="Genomic_DNA"/>
</dbReference>
<comment type="caution">
    <text evidence="10">The sequence shown here is derived from an EMBL/GenBank/DDBJ whole genome shotgun (WGS) entry which is preliminary data.</text>
</comment>
<dbReference type="InterPro" id="IPR016164">
    <property type="entry name" value="FAD-linked_Oxase-like_C"/>
</dbReference>
<dbReference type="Gene3D" id="3.30.465.10">
    <property type="match status" value="1"/>
</dbReference>
<dbReference type="SUPFAM" id="SSF56176">
    <property type="entry name" value="FAD-binding/transporter-associated domain-like"/>
    <property type="match status" value="1"/>
</dbReference>
<keyword evidence="6" id="KW-0560">Oxidoreductase</keyword>
<feature type="region of interest" description="Disordered" evidence="8">
    <location>
        <begin position="26"/>
        <end position="49"/>
    </location>
</feature>
<dbReference type="GO" id="GO:0008720">
    <property type="term" value="F:D-lactate dehydrogenase (NAD+) activity"/>
    <property type="evidence" value="ECO:0007669"/>
    <property type="project" value="TreeGrafter"/>
</dbReference>
<protein>
    <recommendedName>
        <fullName evidence="7">D-lactate dehydrogenase (cytochrome)</fullName>
        <ecNumber evidence="7">1.1.2.4</ecNumber>
    </recommendedName>
</protein>
<dbReference type="EC" id="1.1.2.4" evidence="7"/>
<evidence type="ECO:0000256" key="2">
    <source>
        <dbReference type="ARBA" id="ARBA00008000"/>
    </source>
</evidence>
<dbReference type="AlphaFoldDB" id="A0A6M1S9J2"/>